<reference evidence="1" key="2">
    <citation type="journal article" date="2015" name="Fish Shellfish Immunol.">
        <title>Early steps in the European eel (Anguilla anguilla)-Vibrio vulnificus interaction in the gills: Role of the RtxA13 toxin.</title>
        <authorList>
            <person name="Callol A."/>
            <person name="Pajuelo D."/>
            <person name="Ebbesson L."/>
            <person name="Teles M."/>
            <person name="MacKenzie S."/>
            <person name="Amaro C."/>
        </authorList>
    </citation>
    <scope>NUCLEOTIDE SEQUENCE</scope>
</reference>
<dbReference type="EMBL" id="GBXM01083114">
    <property type="protein sequence ID" value="JAH25463.1"/>
    <property type="molecule type" value="Transcribed_RNA"/>
</dbReference>
<evidence type="ECO:0000313" key="1">
    <source>
        <dbReference type="EMBL" id="JAH06618.1"/>
    </source>
</evidence>
<dbReference type="AlphaFoldDB" id="A0A0E9PRW7"/>
<protein>
    <submittedName>
        <fullName evidence="1">Uncharacterized protein</fullName>
    </submittedName>
</protein>
<organism evidence="1">
    <name type="scientific">Anguilla anguilla</name>
    <name type="common">European freshwater eel</name>
    <name type="synonym">Muraena anguilla</name>
    <dbReference type="NCBI Taxonomy" id="7936"/>
    <lineage>
        <taxon>Eukaryota</taxon>
        <taxon>Metazoa</taxon>
        <taxon>Chordata</taxon>
        <taxon>Craniata</taxon>
        <taxon>Vertebrata</taxon>
        <taxon>Euteleostomi</taxon>
        <taxon>Actinopterygii</taxon>
        <taxon>Neopterygii</taxon>
        <taxon>Teleostei</taxon>
        <taxon>Anguilliformes</taxon>
        <taxon>Anguillidae</taxon>
        <taxon>Anguilla</taxon>
    </lineage>
</organism>
<proteinExistence type="predicted"/>
<dbReference type="EMBL" id="GBXM01101959">
    <property type="protein sequence ID" value="JAH06618.1"/>
    <property type="molecule type" value="Transcribed_RNA"/>
</dbReference>
<reference evidence="1" key="1">
    <citation type="submission" date="2014-11" db="EMBL/GenBank/DDBJ databases">
        <authorList>
            <person name="Amaro Gonzalez C."/>
        </authorList>
    </citation>
    <scope>NUCLEOTIDE SEQUENCE</scope>
</reference>
<sequence>MGHSTSTCSHLTETAIERPSMCI</sequence>
<accession>A0A0E9PRW7</accession>
<name>A0A0E9PRW7_ANGAN</name>